<dbReference type="InterPro" id="IPR007111">
    <property type="entry name" value="NACHT_NTPase"/>
</dbReference>
<dbReference type="Pfam" id="PF00400">
    <property type="entry name" value="WD40"/>
    <property type="match status" value="2"/>
</dbReference>
<comment type="caution">
    <text evidence="5">The sequence shown here is derived from an EMBL/GenBank/DDBJ whole genome shotgun (WGS) entry which is preliminary data.</text>
</comment>
<keyword evidence="6" id="KW-1185">Reference proteome</keyword>
<dbReference type="PROSITE" id="PS50837">
    <property type="entry name" value="NACHT"/>
    <property type="match status" value="1"/>
</dbReference>
<accession>A0A9P5F156</accession>
<dbReference type="InterPro" id="IPR001680">
    <property type="entry name" value="WD40_rpt"/>
</dbReference>
<feature type="domain" description="NACHT" evidence="4">
    <location>
        <begin position="405"/>
        <end position="548"/>
    </location>
</feature>
<proteinExistence type="predicted"/>
<dbReference type="PROSITE" id="PS50294">
    <property type="entry name" value="WD_REPEATS_REGION"/>
    <property type="match status" value="2"/>
</dbReference>
<dbReference type="InterPro" id="IPR056884">
    <property type="entry name" value="NPHP3-like_N"/>
</dbReference>
<keyword evidence="2" id="KW-0853">WD repeat</keyword>
<evidence type="ECO:0000313" key="6">
    <source>
        <dbReference type="Proteomes" id="UP000711996"/>
    </source>
</evidence>
<dbReference type="InterPro" id="IPR015943">
    <property type="entry name" value="WD40/YVTN_repeat-like_dom_sf"/>
</dbReference>
<keyword evidence="1" id="KW-0677">Repeat</keyword>
<evidence type="ECO:0000256" key="2">
    <source>
        <dbReference type="PROSITE-ProRule" id="PRU00221"/>
    </source>
</evidence>
<dbReference type="Proteomes" id="UP000711996">
    <property type="component" value="Unassembled WGS sequence"/>
</dbReference>
<dbReference type="EMBL" id="QPMT01000005">
    <property type="protein sequence ID" value="KAF4864127.1"/>
    <property type="molecule type" value="Genomic_DNA"/>
</dbReference>
<dbReference type="PANTHER" id="PTHR10039">
    <property type="entry name" value="AMELOGENIN"/>
    <property type="match status" value="1"/>
</dbReference>
<dbReference type="InterPro" id="IPR027417">
    <property type="entry name" value="P-loop_NTPase"/>
</dbReference>
<dbReference type="PANTHER" id="PTHR10039:SF17">
    <property type="entry name" value="FUNGAL STAND N-TERMINAL GOODBYE DOMAIN-CONTAINING PROTEIN-RELATED"/>
    <property type="match status" value="1"/>
</dbReference>
<evidence type="ECO:0000259" key="4">
    <source>
        <dbReference type="PROSITE" id="PS50837"/>
    </source>
</evidence>
<evidence type="ECO:0000313" key="5">
    <source>
        <dbReference type="EMBL" id="KAF4864127.1"/>
    </source>
</evidence>
<evidence type="ECO:0000256" key="1">
    <source>
        <dbReference type="ARBA" id="ARBA00022737"/>
    </source>
</evidence>
<feature type="repeat" description="WD" evidence="2">
    <location>
        <begin position="1041"/>
        <end position="1079"/>
    </location>
</feature>
<feature type="repeat" description="WD" evidence="2">
    <location>
        <begin position="1008"/>
        <end position="1040"/>
    </location>
</feature>
<feature type="repeat" description="WD" evidence="2">
    <location>
        <begin position="945"/>
        <end position="986"/>
    </location>
</feature>
<dbReference type="Pfam" id="PF17100">
    <property type="entry name" value="NACHT_N"/>
    <property type="match status" value="1"/>
</dbReference>
<dbReference type="OrthoDB" id="538223at2759"/>
<dbReference type="InterPro" id="IPR011047">
    <property type="entry name" value="Quinoprotein_ADH-like_sf"/>
</dbReference>
<organism evidence="5 6">
    <name type="scientific">Colletotrichum siamense</name>
    <name type="common">Anthracnose fungus</name>
    <dbReference type="NCBI Taxonomy" id="690259"/>
    <lineage>
        <taxon>Eukaryota</taxon>
        <taxon>Fungi</taxon>
        <taxon>Dikarya</taxon>
        <taxon>Ascomycota</taxon>
        <taxon>Pezizomycotina</taxon>
        <taxon>Sordariomycetes</taxon>
        <taxon>Hypocreomycetidae</taxon>
        <taxon>Glomerellales</taxon>
        <taxon>Glomerellaceae</taxon>
        <taxon>Colletotrichum</taxon>
        <taxon>Colletotrichum gloeosporioides species complex</taxon>
    </lineage>
</organism>
<feature type="region of interest" description="Disordered" evidence="3">
    <location>
        <begin position="1"/>
        <end position="42"/>
    </location>
</feature>
<dbReference type="PROSITE" id="PS50082">
    <property type="entry name" value="WD_REPEATS_2"/>
    <property type="match status" value="3"/>
</dbReference>
<dbReference type="SUPFAM" id="SSF52540">
    <property type="entry name" value="P-loop containing nucleoside triphosphate hydrolases"/>
    <property type="match status" value="1"/>
</dbReference>
<feature type="compositionally biased region" description="Low complexity" evidence="3">
    <location>
        <begin position="19"/>
        <end position="39"/>
    </location>
</feature>
<gene>
    <name evidence="5" type="ORF">CGCSCA2_v002253</name>
</gene>
<name>A0A9P5F156_COLSI</name>
<dbReference type="AlphaFoldDB" id="A0A9P5F156"/>
<evidence type="ECO:0000256" key="3">
    <source>
        <dbReference type="SAM" id="MobiDB-lite"/>
    </source>
</evidence>
<reference evidence="5" key="1">
    <citation type="submission" date="2019-06" db="EMBL/GenBank/DDBJ databases">
        <authorList>
            <person name="Gan P."/>
            <person name="Shirasu K."/>
        </authorList>
    </citation>
    <scope>NUCLEOTIDE SEQUENCE [LARGE SCALE GENOMIC DNA]</scope>
    <source>
        <strain evidence="5">CAD2</strain>
    </source>
</reference>
<protein>
    <submittedName>
        <fullName evidence="5">Vegetative incompatibility protein HET-E-1</fullName>
    </submittedName>
</protein>
<dbReference type="SUPFAM" id="SSF50998">
    <property type="entry name" value="Quinoprotein alcohol dehydrogenase-like"/>
    <property type="match status" value="1"/>
</dbReference>
<dbReference type="InterPro" id="IPR031359">
    <property type="entry name" value="NACHT_N"/>
</dbReference>
<sequence>MRSRLFHKIRRKRQPQEESCATASSSPSANSSASAVQSSQRVNPTVEISPSVADSATSAIALAASSGSAFSSASPSRLSIEGLQESLWDRAYDNLKSHENELVEAYEKILSTKLQAGDSMPNVAAKNDISTSSEIRREQMRQIVDAGLKKTEKTTDLQGKVNDAIEFVSPLKTAIDQAVQASPPAAIAWVGVSFAFEIISNPFAEPGINRAGITYIVSRTNWYNSLAGPLVDVSENSRDSHVQLRRQLQDDIVDLYEKLLVYQMKSACCFYKNGVAVFMRNTFQVDNWKAQLDDIKASEEVVQKDLEAFQNHEMLQHMKDQARGADDQQKLLHRLVFDLHRYIQKEQDMRQQQEDRECLKDLYLTSPPVDMKRIIAAKGPLLSESYQWIIDHPGFQLWQKDAQSRRLWIRGDPGKGKTMLLCGIIKELQEDPFRRLCYFFCQATEEKLRDAKAVLRGLIYHLVKQYPLLISHIRKEYDSSDRRMFDDHNAWEAMCEILKAMLKDESLDEVLIIIDALDECLVDRPKLLNLICEISAGYRVKLIVSSRSWPDIEKALGRDVDQATTLSLELNNVLISDAVDKYIHKRVADLARVLPYKNNPKLCATVTDHLITNAKDTFLWVALVCQELSSDDVLLESDATSILNEFPPGLDELYDRMMNGILKSRHSTLCIEILTINSVVKRPVTLCELRCMMNQSPHSSLDLESLKQVIGSCGSFLHLQDGVVYFIHQSAVDFLQRPSPSSSRLPSIANRHHLVFRNLLAALQSSTALKRDIYELKTPDIAQEEIQIPDPDPLASVGYACIYWVDHLSECVITEKTTETPTLMNVKDTSRVYDFLKSKFLFWIEALSLLRHIRQAVESVQKLEKMTGGRTSPVRQDLSEFILDANRFLLYHKLMIETNPLQLYSSALVFSPENSVIRNHFWHEAPQWVTVLGVDNTWNACLQTLADHALGVETVALSPNDQWLASGSGDNTFSLWHADSGTCVYTLRGHYEEPTEEDVTDLWTMKLSVAFSSDGQTFVSVSLDGYVNVWEVATGNRVRGLRVHSGIAEEMALSVDGSTAAFVWKDNTIDIWDITKGVS</sequence>
<feature type="compositionally biased region" description="Basic residues" evidence="3">
    <location>
        <begin position="1"/>
        <end position="13"/>
    </location>
</feature>
<dbReference type="Gene3D" id="2.130.10.10">
    <property type="entry name" value="YVTN repeat-like/Quinoprotein amine dehydrogenase"/>
    <property type="match status" value="2"/>
</dbReference>
<dbReference type="Pfam" id="PF24883">
    <property type="entry name" value="NPHP3_N"/>
    <property type="match status" value="1"/>
</dbReference>
<dbReference type="SMART" id="SM00320">
    <property type="entry name" value="WD40"/>
    <property type="match status" value="3"/>
</dbReference>
<dbReference type="Gene3D" id="3.40.50.300">
    <property type="entry name" value="P-loop containing nucleotide triphosphate hydrolases"/>
    <property type="match status" value="1"/>
</dbReference>